<organism evidence="2 3">
    <name type="scientific">Suicoccus acidiformans</name>
    <dbReference type="NCBI Taxonomy" id="2036206"/>
    <lineage>
        <taxon>Bacteria</taxon>
        <taxon>Bacillati</taxon>
        <taxon>Bacillota</taxon>
        <taxon>Bacilli</taxon>
        <taxon>Lactobacillales</taxon>
        <taxon>Aerococcaceae</taxon>
        <taxon>Suicoccus</taxon>
    </lineage>
</organism>
<evidence type="ECO:0000256" key="1">
    <source>
        <dbReference type="SAM" id="MobiDB-lite"/>
    </source>
</evidence>
<name>A0A347WHZ9_9LACT</name>
<gene>
    <name evidence="2" type="ORF">CL176_00935</name>
</gene>
<dbReference type="EMBL" id="CP023434">
    <property type="protein sequence ID" value="AXY24706.1"/>
    <property type="molecule type" value="Genomic_DNA"/>
</dbReference>
<dbReference type="Proteomes" id="UP000263232">
    <property type="component" value="Chromosome"/>
</dbReference>
<dbReference type="AlphaFoldDB" id="A0A347WHZ9"/>
<protein>
    <submittedName>
        <fullName evidence="2">Uncharacterized protein</fullName>
    </submittedName>
</protein>
<reference evidence="2 3" key="1">
    <citation type="submission" date="2017-09" db="EMBL/GenBank/DDBJ databases">
        <title>Complete genome sequence of Oxytococcus suis strain ZY16052.</title>
        <authorList>
            <person name="Li F."/>
        </authorList>
    </citation>
    <scope>NUCLEOTIDE SEQUENCE [LARGE SCALE GENOMIC DNA]</scope>
    <source>
        <strain evidence="2 3">ZY16052</strain>
    </source>
</reference>
<feature type="region of interest" description="Disordered" evidence="1">
    <location>
        <begin position="27"/>
        <end position="58"/>
    </location>
</feature>
<keyword evidence="3" id="KW-1185">Reference proteome</keyword>
<dbReference type="KEGG" id="abae:CL176_00935"/>
<accession>A0A347WHZ9</accession>
<proteinExistence type="predicted"/>
<evidence type="ECO:0000313" key="2">
    <source>
        <dbReference type="EMBL" id="AXY24706.1"/>
    </source>
</evidence>
<evidence type="ECO:0000313" key="3">
    <source>
        <dbReference type="Proteomes" id="UP000263232"/>
    </source>
</evidence>
<sequence length="127" mass="14922">MAIINQYDKRSGITYVYESISWWDSEKQRSRSKRKLIGKRDPETGEVVPTDGRNRKAKERLKQAHQERIQSISRKHYGATYLLQKIARKTGVLNDLKAIFPEHYQAYLNLAYYLVLAANSSMRHYES</sequence>
<dbReference type="OrthoDB" id="2157903at2"/>
<dbReference type="RefSeq" id="WP_118989630.1">
    <property type="nucleotide sequence ID" value="NZ_CP023434.1"/>
</dbReference>